<sequence>MTSFILRVAAAVALLGAGLVHADLYLHGYRALAVIGPAFLLQAAASLALAVLLPCTDLLLLRLAAAGAAGGALVGFVLSRTVGLFGFTESGLQPAPEALLSVIAEFAVLALLTADVLYRKRLNR</sequence>
<keyword evidence="1" id="KW-0812">Transmembrane</keyword>
<feature type="transmembrane region" description="Helical" evidence="1">
    <location>
        <begin position="32"/>
        <end position="52"/>
    </location>
</feature>
<proteinExistence type="predicted"/>
<dbReference type="OrthoDB" id="3218431at2"/>
<evidence type="ECO:0008006" key="4">
    <source>
        <dbReference type="Google" id="ProtNLM"/>
    </source>
</evidence>
<dbReference type="Proteomes" id="UP000239203">
    <property type="component" value="Unassembled WGS sequence"/>
</dbReference>
<comment type="caution">
    <text evidence="2">The sequence shown here is derived from an EMBL/GenBank/DDBJ whole genome shotgun (WGS) entry which is preliminary data.</text>
</comment>
<feature type="transmembrane region" description="Helical" evidence="1">
    <location>
        <begin position="98"/>
        <end position="118"/>
    </location>
</feature>
<keyword evidence="1" id="KW-1133">Transmembrane helix</keyword>
<organism evidence="2 3">
    <name type="scientific">Actinokineospora auranticolor</name>
    <dbReference type="NCBI Taxonomy" id="155976"/>
    <lineage>
        <taxon>Bacteria</taxon>
        <taxon>Bacillati</taxon>
        <taxon>Actinomycetota</taxon>
        <taxon>Actinomycetes</taxon>
        <taxon>Pseudonocardiales</taxon>
        <taxon>Pseudonocardiaceae</taxon>
        <taxon>Actinokineospora</taxon>
    </lineage>
</organism>
<dbReference type="AlphaFoldDB" id="A0A2S6GK70"/>
<accession>A0A2S6GK70</accession>
<evidence type="ECO:0000313" key="3">
    <source>
        <dbReference type="Proteomes" id="UP000239203"/>
    </source>
</evidence>
<feature type="transmembrane region" description="Helical" evidence="1">
    <location>
        <begin position="59"/>
        <end position="78"/>
    </location>
</feature>
<dbReference type="EMBL" id="PTIX01000013">
    <property type="protein sequence ID" value="PPK65617.1"/>
    <property type="molecule type" value="Genomic_DNA"/>
</dbReference>
<reference evidence="2 3" key="1">
    <citation type="submission" date="2018-02" db="EMBL/GenBank/DDBJ databases">
        <title>Genomic Encyclopedia of Archaeal and Bacterial Type Strains, Phase II (KMG-II): from individual species to whole genera.</title>
        <authorList>
            <person name="Goeker M."/>
        </authorList>
    </citation>
    <scope>NUCLEOTIDE SEQUENCE [LARGE SCALE GENOMIC DNA]</scope>
    <source>
        <strain evidence="2 3">YU 961-1</strain>
    </source>
</reference>
<keyword evidence="3" id="KW-1185">Reference proteome</keyword>
<evidence type="ECO:0000256" key="1">
    <source>
        <dbReference type="SAM" id="Phobius"/>
    </source>
</evidence>
<gene>
    <name evidence="2" type="ORF">CLV40_113101</name>
</gene>
<dbReference type="RefSeq" id="WP_104481047.1">
    <property type="nucleotide sequence ID" value="NZ_CP154825.1"/>
</dbReference>
<protein>
    <recommendedName>
        <fullName evidence="4">DoxX-like protein</fullName>
    </recommendedName>
</protein>
<name>A0A2S6GK70_9PSEU</name>
<keyword evidence="1" id="KW-0472">Membrane</keyword>
<evidence type="ECO:0000313" key="2">
    <source>
        <dbReference type="EMBL" id="PPK65617.1"/>
    </source>
</evidence>